<evidence type="ECO:0000313" key="1">
    <source>
        <dbReference type="EMBL" id="KAJ9048668.1"/>
    </source>
</evidence>
<evidence type="ECO:0000313" key="2">
    <source>
        <dbReference type="Proteomes" id="UP001165960"/>
    </source>
</evidence>
<proteinExistence type="predicted"/>
<reference evidence="1" key="1">
    <citation type="submission" date="2022-04" db="EMBL/GenBank/DDBJ databases">
        <title>Genome of the entomopathogenic fungus Entomophthora muscae.</title>
        <authorList>
            <person name="Elya C."/>
            <person name="Lovett B.R."/>
            <person name="Lee E."/>
            <person name="Macias A.M."/>
            <person name="Hajek A.E."/>
            <person name="De Bivort B.L."/>
            <person name="Kasson M.T."/>
            <person name="De Fine Licht H.H."/>
            <person name="Stajich J.E."/>
        </authorList>
    </citation>
    <scope>NUCLEOTIDE SEQUENCE</scope>
    <source>
        <strain evidence="1">Berkeley</strain>
    </source>
</reference>
<protein>
    <submittedName>
        <fullName evidence="1">Choline transporter, neither null mutation nor overexpression affects choline transport</fullName>
    </submittedName>
</protein>
<gene>
    <name evidence="1" type="primary">PNS1_5</name>
    <name evidence="1" type="ORF">DSO57_1032549</name>
</gene>
<dbReference type="Proteomes" id="UP001165960">
    <property type="component" value="Unassembled WGS sequence"/>
</dbReference>
<organism evidence="1 2">
    <name type="scientific">Entomophthora muscae</name>
    <dbReference type="NCBI Taxonomy" id="34485"/>
    <lineage>
        <taxon>Eukaryota</taxon>
        <taxon>Fungi</taxon>
        <taxon>Fungi incertae sedis</taxon>
        <taxon>Zoopagomycota</taxon>
        <taxon>Entomophthoromycotina</taxon>
        <taxon>Entomophthoromycetes</taxon>
        <taxon>Entomophthorales</taxon>
        <taxon>Entomophthoraceae</taxon>
        <taxon>Entomophthora</taxon>
    </lineage>
</organism>
<name>A0ACC2RF52_9FUNG</name>
<dbReference type="EMBL" id="QTSX02007345">
    <property type="protein sequence ID" value="KAJ9048668.1"/>
    <property type="molecule type" value="Genomic_DNA"/>
</dbReference>
<sequence>MTVSGAFASDYFFPSTTTAASKFTSFSSLGRALTTSFGSACFGSLLVAVLRTLKFLANQARHESDNFF</sequence>
<keyword evidence="2" id="KW-1185">Reference proteome</keyword>
<accession>A0ACC2RF52</accession>
<comment type="caution">
    <text evidence="1">The sequence shown here is derived from an EMBL/GenBank/DDBJ whole genome shotgun (WGS) entry which is preliminary data.</text>
</comment>